<evidence type="ECO:0000313" key="3">
    <source>
        <dbReference type="Proteomes" id="UP000199119"/>
    </source>
</evidence>
<dbReference type="EMBL" id="FONX01000032">
    <property type="protein sequence ID" value="SFF32904.1"/>
    <property type="molecule type" value="Genomic_DNA"/>
</dbReference>
<protein>
    <submittedName>
        <fullName evidence="2">Uncharacterized protein</fullName>
    </submittedName>
</protein>
<keyword evidence="1" id="KW-1133">Transmembrane helix</keyword>
<keyword evidence="3" id="KW-1185">Reference proteome</keyword>
<dbReference type="AlphaFoldDB" id="A0A1I2HS10"/>
<keyword evidence="1" id="KW-0812">Transmembrane</keyword>
<feature type="transmembrane region" description="Helical" evidence="1">
    <location>
        <begin position="6"/>
        <end position="25"/>
    </location>
</feature>
<dbReference type="Proteomes" id="UP000199119">
    <property type="component" value="Unassembled WGS sequence"/>
</dbReference>
<name>A0A1I2HS10_9BURK</name>
<dbReference type="RefSeq" id="WP_092942620.1">
    <property type="nucleotide sequence ID" value="NZ_FONX01000032.1"/>
</dbReference>
<gene>
    <name evidence="2" type="ORF">SAMN04489711_1323</name>
</gene>
<reference evidence="3" key="1">
    <citation type="submission" date="2016-10" db="EMBL/GenBank/DDBJ databases">
        <authorList>
            <person name="Varghese N."/>
            <person name="Submissions S."/>
        </authorList>
    </citation>
    <scope>NUCLEOTIDE SEQUENCE [LARGE SCALE GENOMIC DNA]</scope>
    <source>
        <strain evidence="3">DSM 27981</strain>
    </source>
</reference>
<proteinExistence type="predicted"/>
<accession>A0A1I2HS10</accession>
<sequence>MDYVSSILEVLTGLMGLYCLMRAMRALARASRGDSRSEVVRDWARIGMWALGGSVALSFCAVMGGRSLSVVMASVMMALMMVLGGSVIVWLRLRRLQMRAQSRDAMDASDGTGLVVIRDLQLKNPRGGAGDGGSEQLYFTRADIERLIGVRGRVKMLNFAAGRRFVGGASTSAMYHFESEDGQNSFILHHDDVVTSVMM</sequence>
<feature type="transmembrane region" description="Helical" evidence="1">
    <location>
        <begin position="70"/>
        <end position="93"/>
    </location>
</feature>
<feature type="transmembrane region" description="Helical" evidence="1">
    <location>
        <begin position="46"/>
        <end position="64"/>
    </location>
</feature>
<evidence type="ECO:0000256" key="1">
    <source>
        <dbReference type="SAM" id="Phobius"/>
    </source>
</evidence>
<organism evidence="2 3">
    <name type="scientific">Paracidovorax wautersii</name>
    <dbReference type="NCBI Taxonomy" id="1177982"/>
    <lineage>
        <taxon>Bacteria</taxon>
        <taxon>Pseudomonadati</taxon>
        <taxon>Pseudomonadota</taxon>
        <taxon>Betaproteobacteria</taxon>
        <taxon>Burkholderiales</taxon>
        <taxon>Comamonadaceae</taxon>
        <taxon>Paracidovorax</taxon>
    </lineage>
</organism>
<keyword evidence="1" id="KW-0472">Membrane</keyword>
<evidence type="ECO:0000313" key="2">
    <source>
        <dbReference type="EMBL" id="SFF32904.1"/>
    </source>
</evidence>